<accession>A0A7X2MYN4</accession>
<proteinExistence type="predicted"/>
<comment type="caution">
    <text evidence="1">The sequence shown here is derived from an EMBL/GenBank/DDBJ whole genome shotgun (WGS) entry which is preliminary data.</text>
</comment>
<sequence>MYVNNDKFLESTSNGCNVQLKMPSQNELIITPESQRISTFISENKNIISSIASIERSNSSILSGEADLLSSSKKITSKENEINLVRDSIKSPINASSMLEHILCQDLEECEY</sequence>
<dbReference type="Proteomes" id="UP000460287">
    <property type="component" value="Unassembled WGS sequence"/>
</dbReference>
<name>A0A7X2MYN4_9CLOT</name>
<dbReference type="RefSeq" id="WP_154530921.1">
    <property type="nucleotide sequence ID" value="NZ_VULX01000006.1"/>
</dbReference>
<dbReference type="AlphaFoldDB" id="A0A7X2MYN4"/>
<protein>
    <submittedName>
        <fullName evidence="1">Uncharacterized protein</fullName>
    </submittedName>
</protein>
<keyword evidence="2" id="KW-1185">Reference proteome</keyword>
<gene>
    <name evidence="1" type="ORF">FYJ33_06365</name>
</gene>
<evidence type="ECO:0000313" key="1">
    <source>
        <dbReference type="EMBL" id="MSR91040.1"/>
    </source>
</evidence>
<reference evidence="1 2" key="1">
    <citation type="submission" date="2019-08" db="EMBL/GenBank/DDBJ databases">
        <title>In-depth cultivation of the pig gut microbiome towards novel bacterial diversity and tailored functional studies.</title>
        <authorList>
            <person name="Wylensek D."/>
            <person name="Hitch T.C.A."/>
            <person name="Clavel T."/>
        </authorList>
    </citation>
    <scope>NUCLEOTIDE SEQUENCE [LARGE SCALE GENOMIC DNA]</scope>
    <source>
        <strain evidence="1 2">WCA-383-APC-5B</strain>
    </source>
</reference>
<dbReference type="EMBL" id="VULX01000006">
    <property type="protein sequence ID" value="MSR91040.1"/>
    <property type="molecule type" value="Genomic_DNA"/>
</dbReference>
<organism evidence="1 2">
    <name type="scientific">Inconstantimicrobium porci</name>
    <dbReference type="NCBI Taxonomy" id="2652291"/>
    <lineage>
        <taxon>Bacteria</taxon>
        <taxon>Bacillati</taxon>
        <taxon>Bacillota</taxon>
        <taxon>Clostridia</taxon>
        <taxon>Eubacteriales</taxon>
        <taxon>Clostridiaceae</taxon>
        <taxon>Inconstantimicrobium</taxon>
    </lineage>
</organism>
<evidence type="ECO:0000313" key="2">
    <source>
        <dbReference type="Proteomes" id="UP000460287"/>
    </source>
</evidence>